<dbReference type="SUPFAM" id="SSF88723">
    <property type="entry name" value="PIN domain-like"/>
    <property type="match status" value="1"/>
</dbReference>
<dbReference type="Pfam" id="PF01850">
    <property type="entry name" value="PIN"/>
    <property type="match status" value="1"/>
</dbReference>
<evidence type="ECO:0000256" key="4">
    <source>
        <dbReference type="ARBA" id="ARBA00022723"/>
    </source>
</evidence>
<gene>
    <name evidence="8" type="primary">vapC</name>
    <name evidence="10" type="ORF">GCM10009755_13360</name>
</gene>
<dbReference type="EC" id="3.1.-.-" evidence="8"/>
<dbReference type="EMBL" id="BAAANO010000012">
    <property type="protein sequence ID" value="GAA2005085.1"/>
    <property type="molecule type" value="Genomic_DNA"/>
</dbReference>
<reference evidence="11" key="1">
    <citation type="journal article" date="2019" name="Int. J. Syst. Evol. Microbiol.">
        <title>The Global Catalogue of Microorganisms (GCM) 10K type strain sequencing project: providing services to taxonomists for standard genome sequencing and annotation.</title>
        <authorList>
            <consortium name="The Broad Institute Genomics Platform"/>
            <consortium name="The Broad Institute Genome Sequencing Center for Infectious Disease"/>
            <person name="Wu L."/>
            <person name="Ma J."/>
        </authorList>
    </citation>
    <scope>NUCLEOTIDE SEQUENCE [LARGE SCALE GENOMIC DNA]</scope>
    <source>
        <strain evidence="11">JCM 14546</strain>
    </source>
</reference>
<dbReference type="InterPro" id="IPR022907">
    <property type="entry name" value="VapC_family"/>
</dbReference>
<keyword evidence="3 8" id="KW-0540">Nuclease</keyword>
<keyword evidence="4 8" id="KW-0479">Metal-binding</keyword>
<keyword evidence="5 8" id="KW-0378">Hydrolase</keyword>
<evidence type="ECO:0000313" key="11">
    <source>
        <dbReference type="Proteomes" id="UP001500755"/>
    </source>
</evidence>
<evidence type="ECO:0000256" key="1">
    <source>
        <dbReference type="ARBA" id="ARBA00001946"/>
    </source>
</evidence>
<keyword evidence="2 8" id="KW-1277">Toxin-antitoxin system</keyword>
<dbReference type="CDD" id="cd18732">
    <property type="entry name" value="PIN_MtVapC4-C5_like"/>
    <property type="match status" value="1"/>
</dbReference>
<dbReference type="HAMAP" id="MF_00265">
    <property type="entry name" value="VapC_Nob1"/>
    <property type="match status" value="1"/>
</dbReference>
<dbReference type="Proteomes" id="UP001500755">
    <property type="component" value="Unassembled WGS sequence"/>
</dbReference>
<comment type="cofactor">
    <cofactor evidence="1 8">
        <name>Mg(2+)</name>
        <dbReference type="ChEBI" id="CHEBI:18420"/>
    </cofactor>
</comment>
<dbReference type="RefSeq" id="WP_344308137.1">
    <property type="nucleotide sequence ID" value="NZ_BAAANO010000012.1"/>
</dbReference>
<dbReference type="PANTHER" id="PTHR33653:SF1">
    <property type="entry name" value="RIBONUCLEASE VAPC2"/>
    <property type="match status" value="1"/>
</dbReference>
<comment type="function">
    <text evidence="8">Toxic component of a toxin-antitoxin (TA) system. An RNase.</text>
</comment>
<dbReference type="InterPro" id="IPR050556">
    <property type="entry name" value="Type_II_TA_system_RNase"/>
</dbReference>
<evidence type="ECO:0000256" key="2">
    <source>
        <dbReference type="ARBA" id="ARBA00022649"/>
    </source>
</evidence>
<feature type="binding site" evidence="8">
    <location>
        <position position="8"/>
    </location>
    <ligand>
        <name>Mg(2+)</name>
        <dbReference type="ChEBI" id="CHEBI:18420"/>
    </ligand>
</feature>
<protein>
    <recommendedName>
        <fullName evidence="8">Ribonuclease VapC</fullName>
        <shortName evidence="8">RNase VapC</shortName>
        <ecNumber evidence="8">3.1.-.-</ecNumber>
    </recommendedName>
    <alternativeName>
        <fullName evidence="8">Toxin VapC</fullName>
    </alternativeName>
</protein>
<evidence type="ECO:0000256" key="3">
    <source>
        <dbReference type="ARBA" id="ARBA00022722"/>
    </source>
</evidence>
<keyword evidence="8" id="KW-0800">Toxin</keyword>
<dbReference type="InterPro" id="IPR029060">
    <property type="entry name" value="PIN-like_dom_sf"/>
</dbReference>
<evidence type="ECO:0000256" key="5">
    <source>
        <dbReference type="ARBA" id="ARBA00022801"/>
    </source>
</evidence>
<name>A0ABP5EQL5_9MICO</name>
<dbReference type="InterPro" id="IPR002716">
    <property type="entry name" value="PIN_dom"/>
</dbReference>
<dbReference type="PANTHER" id="PTHR33653">
    <property type="entry name" value="RIBONUCLEASE VAPC2"/>
    <property type="match status" value="1"/>
</dbReference>
<keyword evidence="11" id="KW-1185">Reference proteome</keyword>
<organism evidence="10 11">
    <name type="scientific">Brevibacterium samyangense</name>
    <dbReference type="NCBI Taxonomy" id="366888"/>
    <lineage>
        <taxon>Bacteria</taxon>
        <taxon>Bacillati</taxon>
        <taxon>Actinomycetota</taxon>
        <taxon>Actinomycetes</taxon>
        <taxon>Micrococcales</taxon>
        <taxon>Brevibacteriaceae</taxon>
        <taxon>Brevibacterium</taxon>
    </lineage>
</organism>
<feature type="binding site" evidence="8">
    <location>
        <position position="102"/>
    </location>
    <ligand>
        <name>Mg(2+)</name>
        <dbReference type="ChEBI" id="CHEBI:18420"/>
    </ligand>
</feature>
<keyword evidence="6 8" id="KW-0460">Magnesium</keyword>
<evidence type="ECO:0000259" key="9">
    <source>
        <dbReference type="Pfam" id="PF01850"/>
    </source>
</evidence>
<evidence type="ECO:0000256" key="6">
    <source>
        <dbReference type="ARBA" id="ARBA00022842"/>
    </source>
</evidence>
<evidence type="ECO:0000256" key="7">
    <source>
        <dbReference type="ARBA" id="ARBA00038093"/>
    </source>
</evidence>
<accession>A0ABP5EQL5</accession>
<evidence type="ECO:0000313" key="10">
    <source>
        <dbReference type="EMBL" id="GAA2005085.1"/>
    </source>
</evidence>
<sequence>MTDRGLLDTNILILADRIDPGLLPARAAISAVTLAELAAGPGFVTGTSPDDVRERSRRIDTWQRAERAFAPLPFDDRAARLYGRMCALVTAIGRRPRARTADLMIASTAAAEGIPLYTTNPDDFLGVEDLVEVIPVPRPR</sequence>
<comment type="similarity">
    <text evidence="7 8">Belongs to the PINc/VapC protein family.</text>
</comment>
<feature type="domain" description="PIN" evidence="9">
    <location>
        <begin position="6"/>
        <end position="124"/>
    </location>
</feature>
<dbReference type="Gene3D" id="3.40.50.1010">
    <property type="entry name" value="5'-nuclease"/>
    <property type="match status" value="1"/>
</dbReference>
<evidence type="ECO:0000256" key="8">
    <source>
        <dbReference type="HAMAP-Rule" id="MF_00265"/>
    </source>
</evidence>
<comment type="caution">
    <text evidence="10">The sequence shown here is derived from an EMBL/GenBank/DDBJ whole genome shotgun (WGS) entry which is preliminary data.</text>
</comment>
<proteinExistence type="inferred from homology"/>